<evidence type="ECO:0000313" key="3">
    <source>
        <dbReference type="Proteomes" id="UP000528460"/>
    </source>
</evidence>
<feature type="region of interest" description="Disordered" evidence="1">
    <location>
        <begin position="1"/>
        <end position="57"/>
    </location>
</feature>
<reference evidence="2 3" key="1">
    <citation type="submission" date="2020-05" db="EMBL/GenBank/DDBJ databases">
        <authorList>
            <person name="Whitworth D."/>
        </authorList>
    </citation>
    <scope>NUCLEOTIDE SEQUENCE [LARGE SCALE GENOMIC DNA]</scope>
    <source>
        <strain evidence="2 3">CA046A</strain>
    </source>
</reference>
<name>A0A7Y4K0F8_9BACT</name>
<sequence>MTPGDLSSPRSGTFEPDHSAPHVKGSYVNCDNRAPRRRRPLPPPSVPPLLEGTAAAR</sequence>
<gene>
    <name evidence="2" type="ORF">HNS30_31850</name>
</gene>
<dbReference type="EMBL" id="JABFJW010000352">
    <property type="protein sequence ID" value="NOK13652.1"/>
    <property type="molecule type" value="Genomic_DNA"/>
</dbReference>
<evidence type="ECO:0000256" key="1">
    <source>
        <dbReference type="SAM" id="MobiDB-lite"/>
    </source>
</evidence>
<protein>
    <submittedName>
        <fullName evidence="2">Uncharacterized protein</fullName>
    </submittedName>
</protein>
<dbReference type="AlphaFoldDB" id="A0A7Y4K0F8"/>
<dbReference type="RefSeq" id="WP_171420804.1">
    <property type="nucleotide sequence ID" value="NZ_JABFJW010000352.1"/>
</dbReference>
<organism evidence="2 3">
    <name type="scientific">Corallococcus exercitus</name>
    <dbReference type="NCBI Taxonomy" id="2316736"/>
    <lineage>
        <taxon>Bacteria</taxon>
        <taxon>Pseudomonadati</taxon>
        <taxon>Myxococcota</taxon>
        <taxon>Myxococcia</taxon>
        <taxon>Myxococcales</taxon>
        <taxon>Cystobacterineae</taxon>
        <taxon>Myxococcaceae</taxon>
        <taxon>Corallococcus</taxon>
    </lineage>
</organism>
<evidence type="ECO:0000313" key="2">
    <source>
        <dbReference type="EMBL" id="NOK13652.1"/>
    </source>
</evidence>
<dbReference type="Proteomes" id="UP000528460">
    <property type="component" value="Unassembled WGS sequence"/>
</dbReference>
<proteinExistence type="predicted"/>
<comment type="caution">
    <text evidence="2">The sequence shown here is derived from an EMBL/GenBank/DDBJ whole genome shotgun (WGS) entry which is preliminary data.</text>
</comment>
<accession>A0A7Y4K0F8</accession>